<dbReference type="AlphaFoldDB" id="A0A6L9Y546"/>
<evidence type="ECO:0000313" key="2">
    <source>
        <dbReference type="Proteomes" id="UP000477651"/>
    </source>
</evidence>
<accession>A0A6L9Y546</accession>
<reference evidence="1 2" key="1">
    <citation type="submission" date="2020-02" db="EMBL/GenBank/DDBJ databases">
        <title>Pelistega sp. NLN82 were isolated from wild rodents of the Hainan Island.</title>
        <authorList>
            <person name="Niu N."/>
            <person name="Zhou J."/>
        </authorList>
    </citation>
    <scope>NUCLEOTIDE SEQUENCE [LARGE SCALE GENOMIC DNA]</scope>
    <source>
        <strain evidence="1 2">NLN82</strain>
    </source>
</reference>
<keyword evidence="2" id="KW-1185">Reference proteome</keyword>
<comment type="caution">
    <text evidence="1">The sequence shown here is derived from an EMBL/GenBank/DDBJ whole genome shotgun (WGS) entry which is preliminary data.</text>
</comment>
<evidence type="ECO:0000313" key="1">
    <source>
        <dbReference type="EMBL" id="NEN75376.1"/>
    </source>
</evidence>
<proteinExistence type="predicted"/>
<gene>
    <name evidence="1" type="ORF">F9B74_03415</name>
</gene>
<sequence>MGGLPAGQRFLVAGYTKDNWVAVESRGRIVGYVHGSLVRELSVAELKAPNKTKKEEGEDIDAILTKETKEEGVNLDEL</sequence>
<protein>
    <submittedName>
        <fullName evidence="1">SH3 domain-containing protein</fullName>
    </submittedName>
</protein>
<name>A0A6L9Y546_9BURK</name>
<organism evidence="1 2">
    <name type="scientific">Pelistega ratti</name>
    <dbReference type="NCBI Taxonomy" id="2652177"/>
    <lineage>
        <taxon>Bacteria</taxon>
        <taxon>Pseudomonadati</taxon>
        <taxon>Pseudomonadota</taxon>
        <taxon>Betaproteobacteria</taxon>
        <taxon>Burkholderiales</taxon>
        <taxon>Alcaligenaceae</taxon>
        <taxon>Pelistega</taxon>
    </lineage>
</organism>
<dbReference type="EMBL" id="JAAGYR010000005">
    <property type="protein sequence ID" value="NEN75376.1"/>
    <property type="molecule type" value="Genomic_DNA"/>
</dbReference>
<dbReference type="Proteomes" id="UP000477651">
    <property type="component" value="Unassembled WGS sequence"/>
</dbReference>